<proteinExistence type="predicted"/>
<gene>
    <name evidence="1" type="ORF">ACJMK2_028434</name>
</gene>
<name>A0ABD3X750_SINWO</name>
<feature type="non-terminal residue" evidence="1">
    <location>
        <position position="51"/>
    </location>
</feature>
<reference evidence="1 2" key="1">
    <citation type="submission" date="2024-11" db="EMBL/GenBank/DDBJ databases">
        <title>Chromosome-level genome assembly of the freshwater bivalve Anodonta woodiana.</title>
        <authorList>
            <person name="Chen X."/>
        </authorList>
    </citation>
    <scope>NUCLEOTIDE SEQUENCE [LARGE SCALE GENOMIC DNA]</scope>
    <source>
        <strain evidence="1">MN2024</strain>
        <tissue evidence="1">Gills</tissue>
    </source>
</reference>
<protein>
    <recommendedName>
        <fullName evidence="3">Vitellogenin</fullName>
    </recommendedName>
</protein>
<feature type="non-terminal residue" evidence="1">
    <location>
        <position position="1"/>
    </location>
</feature>
<evidence type="ECO:0000313" key="2">
    <source>
        <dbReference type="Proteomes" id="UP001634394"/>
    </source>
</evidence>
<evidence type="ECO:0000313" key="1">
    <source>
        <dbReference type="EMBL" id="KAL3882059.1"/>
    </source>
</evidence>
<dbReference type="EMBL" id="JBJQND010000003">
    <property type="protein sequence ID" value="KAL3882059.1"/>
    <property type="molecule type" value="Genomic_DNA"/>
</dbReference>
<evidence type="ECO:0008006" key="3">
    <source>
        <dbReference type="Google" id="ProtNLM"/>
    </source>
</evidence>
<dbReference type="AlphaFoldDB" id="A0ABD3X750"/>
<dbReference type="Proteomes" id="UP001634394">
    <property type="component" value="Unassembled WGS sequence"/>
</dbReference>
<comment type="caution">
    <text evidence="1">The sequence shown here is derived from an EMBL/GenBank/DDBJ whole genome shotgun (WGS) entry which is preliminary data.</text>
</comment>
<accession>A0ABD3X750</accession>
<organism evidence="1 2">
    <name type="scientific">Sinanodonta woodiana</name>
    <name type="common">Chinese pond mussel</name>
    <name type="synonym">Anodonta woodiana</name>
    <dbReference type="NCBI Taxonomy" id="1069815"/>
    <lineage>
        <taxon>Eukaryota</taxon>
        <taxon>Metazoa</taxon>
        <taxon>Spiralia</taxon>
        <taxon>Lophotrochozoa</taxon>
        <taxon>Mollusca</taxon>
        <taxon>Bivalvia</taxon>
        <taxon>Autobranchia</taxon>
        <taxon>Heteroconchia</taxon>
        <taxon>Palaeoheterodonta</taxon>
        <taxon>Unionida</taxon>
        <taxon>Unionoidea</taxon>
        <taxon>Unionidae</taxon>
        <taxon>Unioninae</taxon>
        <taxon>Sinanodonta</taxon>
    </lineage>
</organism>
<keyword evidence="2" id="KW-1185">Reference proteome</keyword>
<sequence>DKKVQPSSPIKIVIAPHNLLIPHQLSNKHDEVLRITLPQETLQPTSVYTEQ</sequence>